<accession>D4JFM2</accession>
<organism evidence="1 2">
    <name type="scientific">Faecalitalea cylindroides T2-87</name>
    <dbReference type="NCBI Taxonomy" id="717960"/>
    <lineage>
        <taxon>Bacteria</taxon>
        <taxon>Bacillati</taxon>
        <taxon>Bacillota</taxon>
        <taxon>Erysipelotrichia</taxon>
        <taxon>Erysipelotrichales</taxon>
        <taxon>Erysipelotrichaceae</taxon>
        <taxon>Faecalitalea</taxon>
    </lineage>
</organism>
<proteinExistence type="predicted"/>
<protein>
    <recommendedName>
        <fullName evidence="3">Intracellular protease/amidase</fullName>
    </recommendedName>
</protein>
<dbReference type="AlphaFoldDB" id="D4JFM2"/>
<dbReference type="STRING" id="717960.EC1_16950"/>
<evidence type="ECO:0000313" key="2">
    <source>
        <dbReference type="Proteomes" id="UP000008801"/>
    </source>
</evidence>
<evidence type="ECO:0000313" key="1">
    <source>
        <dbReference type="EMBL" id="CBK88994.1"/>
    </source>
</evidence>
<dbReference type="InterPro" id="IPR029062">
    <property type="entry name" value="Class_I_gatase-like"/>
</dbReference>
<dbReference type="Gene3D" id="3.40.50.880">
    <property type="match status" value="1"/>
</dbReference>
<gene>
    <name evidence="1" type="ORF">EC1_16950</name>
</gene>
<sequence>MNEDFGGEYIDQYAVVDGNIITGKSAAACVDFGFAILEKLGGKELADKVKESVYYASSN</sequence>
<evidence type="ECO:0008006" key="3">
    <source>
        <dbReference type="Google" id="ProtNLM"/>
    </source>
</evidence>
<reference evidence="1 2" key="2">
    <citation type="submission" date="2010-03" db="EMBL/GenBank/DDBJ databases">
        <authorList>
            <person name="Pajon A."/>
        </authorList>
    </citation>
    <scope>NUCLEOTIDE SEQUENCE [LARGE SCALE GENOMIC DNA]</scope>
    <source>
        <strain evidence="1 2">T2-87</strain>
    </source>
</reference>
<dbReference type="HOGENOM" id="CLU_2953657_0_0_9"/>
<reference evidence="1 2" key="1">
    <citation type="submission" date="2010-03" db="EMBL/GenBank/DDBJ databases">
        <title>The genome sequence of Eubacterium cylindroides T2-87.</title>
        <authorList>
            <consortium name="metaHIT consortium -- http://www.metahit.eu/"/>
            <person name="Pajon A."/>
            <person name="Turner K."/>
            <person name="Parkhill J."/>
            <person name="Duncan S."/>
            <person name="Flint H."/>
        </authorList>
    </citation>
    <scope>NUCLEOTIDE SEQUENCE [LARGE SCALE GENOMIC DNA]</scope>
    <source>
        <strain evidence="1 2">T2-87</strain>
    </source>
</reference>
<name>D4JFM2_9FIRM</name>
<dbReference type="Proteomes" id="UP000008801">
    <property type="component" value="Chromosome"/>
</dbReference>
<dbReference type="KEGG" id="euc:EC1_16950"/>
<dbReference type="EMBL" id="FP929041">
    <property type="protein sequence ID" value="CBK88994.1"/>
    <property type="molecule type" value="Genomic_DNA"/>
</dbReference>
<dbReference type="SUPFAM" id="SSF52317">
    <property type="entry name" value="Class I glutamine amidotransferase-like"/>
    <property type="match status" value="1"/>
</dbReference>